<organism evidence="1">
    <name type="scientific">Phaeoceros laevis</name>
    <dbReference type="NCBI Taxonomy" id="37308"/>
    <lineage>
        <taxon>Eukaryota</taxon>
        <taxon>Viridiplantae</taxon>
        <taxon>Streptophyta</taxon>
        <taxon>Embryophyta</taxon>
        <taxon>Anthocerotophyta</taxon>
        <taxon>Anthocerotopsida</taxon>
        <taxon>Notothylidae</taxon>
        <taxon>Notothyladales</taxon>
        <taxon>Notothyladaceae</taxon>
        <taxon>Phaeoceros</taxon>
    </lineage>
</organism>
<evidence type="ECO:0000313" key="1">
    <source>
        <dbReference type="EMBL" id="ACT75313.1"/>
    </source>
</evidence>
<proteinExistence type="predicted"/>
<reference evidence="1" key="1">
    <citation type="submission" date="2009-07" db="EMBL/GenBank/DDBJ databases">
        <authorList>
            <person name="Xue J.-Y."/>
            <person name="Li L."/>
            <person name="Wang B."/>
            <person name="Liu Y."/>
            <person name="Qiu Y.-L."/>
        </authorList>
    </citation>
    <scope>NUCLEOTIDE SEQUENCE</scope>
</reference>
<dbReference type="EMBL" id="GQ376531">
    <property type="protein sequence ID" value="ACT75313.1"/>
    <property type="molecule type" value="Genomic_DNA"/>
</dbReference>
<keyword evidence="1" id="KW-0496">Mitochondrion</keyword>
<reference evidence="1" key="2">
    <citation type="journal article" date="2010" name="Curr. Genet.">
        <title>The complete mitochondrial genome sequence of the hornwort Phaeoceros laevis: retention of many ancient pseudogenes and conservative evolution of mitochondrial genomes in hornworts.</title>
        <authorList>
            <person name="Xue J.Y."/>
            <person name="Liu Y."/>
            <person name="Li L."/>
            <person name="Wang B."/>
            <person name="Qiu Y.L."/>
        </authorList>
    </citation>
    <scope>NUCLEOTIDE SEQUENCE</scope>
</reference>
<dbReference type="AlphaFoldDB" id="D3J0J9"/>
<dbReference type="RefSeq" id="YP_003412105.1">
    <property type="nucleotide sequence ID" value="NC_013765.1"/>
</dbReference>
<protein>
    <submittedName>
        <fullName evidence="1">Uncharacterized protein ORF112</fullName>
    </submittedName>
</protein>
<gene>
    <name evidence="1" type="primary">ORF112</name>
    <name evidence="1" type="ORF">PhlaMp30</name>
</gene>
<accession>D3J0J9</accession>
<dbReference type="GeneID" id="8746967"/>
<name>D3J0J9_9EMBR</name>
<geneLocation type="mitochondrion" evidence="1"/>
<sequence>MYRWYIYCARRVSYRILTRDLQLRKLLLCRTKLKMQYITNHFAKRGVNSREQRSKLLCSLPPHLVCKANNKSVTKTNGERSKNQTEKDKKIFFFSFICRLFGRRFHLICHAC</sequence>